<name>A0A1R4HX63_9GAMM</name>
<organism evidence="1 2">
    <name type="scientific">Halomonas citrativorans</name>
    <dbReference type="NCBI Taxonomy" id="2742612"/>
    <lineage>
        <taxon>Bacteria</taxon>
        <taxon>Pseudomonadati</taxon>
        <taxon>Pseudomonadota</taxon>
        <taxon>Gammaproteobacteria</taxon>
        <taxon>Oceanospirillales</taxon>
        <taxon>Halomonadaceae</taxon>
        <taxon>Halomonas</taxon>
    </lineage>
</organism>
<reference evidence="1 2" key="1">
    <citation type="submission" date="2017-02" db="EMBL/GenBank/DDBJ databases">
        <authorList>
            <person name="Dridi B."/>
        </authorList>
    </citation>
    <scope>NUCLEOTIDE SEQUENCE [LARGE SCALE GENOMIC DNA]</scope>
    <source>
        <strain evidence="1 2">JB380</strain>
    </source>
</reference>
<accession>A0A1R4HX63</accession>
<dbReference type="Proteomes" id="UP000196331">
    <property type="component" value="Unassembled WGS sequence"/>
</dbReference>
<dbReference type="AlphaFoldDB" id="A0A1R4HX63"/>
<protein>
    <submittedName>
        <fullName evidence="1">Uncharacterized protein</fullName>
    </submittedName>
</protein>
<proteinExistence type="predicted"/>
<gene>
    <name evidence="1" type="ORF">CZ787_07410</name>
</gene>
<evidence type="ECO:0000313" key="1">
    <source>
        <dbReference type="EMBL" id="SJN12150.1"/>
    </source>
</evidence>
<sequence length="306" mass="34215">MERFHLVYDGPALQGHQMDVRALAPALLSVGNLVEQANEVLNGDRAKVYVNVNASFKTGCFGIDLDTTQSLVQRALDLVSSNPVVSISTICTLLGLSARDGVKGVIAVVRWLRGRKITRIEVLNDGIVTLYINDEQLKVEERVLALIQDYKIRKALEGMIEEPLNNEGIESVSVMPRKGAEPVVHVEADEAAYFHAPAPEDEILDSLEYETNLQVANVPFHDGHKWRFTEGGGGNTFYADIMDFKFLERVQLNQERFAKDDILKAKVRREQKMTAQGLKAEYSILEVLEHRNAAPKVQLGIDFDKQ</sequence>
<comment type="caution">
    <text evidence="1">The sequence shown here is derived from an EMBL/GenBank/DDBJ whole genome shotgun (WGS) entry which is preliminary data.</text>
</comment>
<dbReference type="EMBL" id="FUKM01000030">
    <property type="protein sequence ID" value="SJN12150.1"/>
    <property type="molecule type" value="Genomic_DNA"/>
</dbReference>
<evidence type="ECO:0000313" key="2">
    <source>
        <dbReference type="Proteomes" id="UP000196331"/>
    </source>
</evidence>